<evidence type="ECO:0000313" key="2">
    <source>
        <dbReference type="Proteomes" id="UP001375539"/>
    </source>
</evidence>
<keyword evidence="2" id="KW-1185">Reference proteome</keyword>
<reference evidence="1" key="1">
    <citation type="submission" date="2024-03" db="EMBL/GenBank/DDBJ databases">
        <title>Novel Streptomyces species of biotechnological and ecological value are a feature of Machair soil.</title>
        <authorList>
            <person name="Prole J.R."/>
            <person name="Goodfellow M."/>
            <person name="Allenby N."/>
            <person name="Ward A.C."/>
        </authorList>
    </citation>
    <scope>NUCLEOTIDE SEQUENCE</scope>
    <source>
        <strain evidence="1">MS1.AVA.4</strain>
    </source>
</reference>
<name>A0ACC6QAE5_9ACTN</name>
<comment type="caution">
    <text evidence="1">The sequence shown here is derived from an EMBL/GenBank/DDBJ whole genome shotgun (WGS) entry which is preliminary data.</text>
</comment>
<dbReference type="Proteomes" id="UP001375539">
    <property type="component" value="Unassembled WGS sequence"/>
</dbReference>
<evidence type="ECO:0000313" key="1">
    <source>
        <dbReference type="EMBL" id="MEJ8655453.1"/>
    </source>
</evidence>
<organism evidence="1 2">
    <name type="scientific">Streptomyces pratisoli</name>
    <dbReference type="NCBI Taxonomy" id="3139917"/>
    <lineage>
        <taxon>Bacteria</taxon>
        <taxon>Bacillati</taxon>
        <taxon>Actinomycetota</taxon>
        <taxon>Actinomycetes</taxon>
        <taxon>Kitasatosporales</taxon>
        <taxon>Streptomycetaceae</taxon>
        <taxon>Streptomyces</taxon>
    </lineage>
</organism>
<accession>A0ACC6QAE5</accession>
<gene>
    <name evidence="1" type="ORF">WKI58_02730</name>
</gene>
<protein>
    <submittedName>
        <fullName evidence="1">DUF402 domain-containing protein</fullName>
    </submittedName>
</protein>
<sequence>MEPHFRSMDVIVRREILDGREWMVYPLRVVADDGVLLAGYLAPGTPLTFGGGDFTWGPHPWVHFDHTWQSEGVLQLQRAGDGYSVWARLKDGELHDWYVNFQQPMRRTERGFDTLDQELDLVIAADGSRYDWKDVDHFEERARTGGFGPGEAESVRAAAAEVVGLIERGERWWEEWGGWRPPAGIEVPGPVALSDEAMPRGGRPGNT</sequence>
<dbReference type="EMBL" id="JBBKAI010000002">
    <property type="protein sequence ID" value="MEJ8655453.1"/>
    <property type="molecule type" value="Genomic_DNA"/>
</dbReference>
<proteinExistence type="predicted"/>